<feature type="region of interest" description="Disordered" evidence="1">
    <location>
        <begin position="1"/>
        <end position="40"/>
    </location>
</feature>
<protein>
    <submittedName>
        <fullName evidence="3">Helitron helicase-like domain</fullName>
    </submittedName>
</protein>
<organism evidence="3 4">
    <name type="scientific">Cinara cedri</name>
    <dbReference type="NCBI Taxonomy" id="506608"/>
    <lineage>
        <taxon>Eukaryota</taxon>
        <taxon>Metazoa</taxon>
        <taxon>Ecdysozoa</taxon>
        <taxon>Arthropoda</taxon>
        <taxon>Hexapoda</taxon>
        <taxon>Insecta</taxon>
        <taxon>Pterygota</taxon>
        <taxon>Neoptera</taxon>
        <taxon>Paraneoptera</taxon>
        <taxon>Hemiptera</taxon>
        <taxon>Sternorrhyncha</taxon>
        <taxon>Aphidomorpha</taxon>
        <taxon>Aphidoidea</taxon>
        <taxon>Aphididae</taxon>
        <taxon>Lachninae</taxon>
        <taxon>Cinara</taxon>
    </lineage>
</organism>
<evidence type="ECO:0000313" key="4">
    <source>
        <dbReference type="Proteomes" id="UP000325440"/>
    </source>
</evidence>
<keyword evidence="3" id="KW-0378">Hydrolase</keyword>
<dbReference type="EMBL" id="CABPRJ010002042">
    <property type="protein sequence ID" value="VVC42897.1"/>
    <property type="molecule type" value="Genomic_DNA"/>
</dbReference>
<gene>
    <name evidence="3" type="ORF">CINCED_3A005127</name>
</gene>
<dbReference type="Pfam" id="PF14214">
    <property type="entry name" value="Helitron_like_N"/>
    <property type="match status" value="1"/>
</dbReference>
<dbReference type="OrthoDB" id="10051381at2759"/>
<feature type="non-terminal residue" evidence="3">
    <location>
        <position position="450"/>
    </location>
</feature>
<dbReference type="Proteomes" id="UP000325440">
    <property type="component" value="Unassembled WGS sequence"/>
</dbReference>
<name>A0A5E4NDF2_9HEMI</name>
<dbReference type="InterPro" id="IPR025476">
    <property type="entry name" value="Helitron_helicase-like"/>
</dbReference>
<keyword evidence="3" id="KW-0347">Helicase</keyword>
<sequence length="450" mass="52341">MPTKRKGADLNRNTSKSRSLRNRRSERTEEQIQQQNTDARVRMAQLRQEESEDTRAERNEVIRLEQRQSRRFTVNRRRTNDQQRQQVHRAFTSDSFLRLAFHWDVMLEKVQLPEIETPSEPLNGLLIGTDPDSNVFLKSIRTFNSCLQMTSFGATEIVRNTNANGQQYNSTFKIRGQVYHKMGSLLPMPNEPHTFLQIYFMGGEDSGSALANRVNARCDYNNLDSFYARRIVSELDALLNEHNELLKIFKSHMHKLQSDNHAIVINPDKTPAGEHIRRFNAPVVDDVAGIMVGDRTGAREIVIRRRNNNLQFIADTHRSYDALQYPLIFWKGQDGYCINIKQRDPVSGAETNKNVSSKDYYAYRLMIRRGLDNVILRCRELCQQFMVNMYAKIEGERLRYIHLRDAINNNADVAEIGNHVILPSSYVSSPRHMQEYIRDALTFVREYGRP</sequence>
<dbReference type="PANTHER" id="PTHR45786:SF74">
    <property type="entry name" value="ATP-DEPENDENT DNA HELICASE"/>
    <property type="match status" value="1"/>
</dbReference>
<keyword evidence="3" id="KW-0547">Nucleotide-binding</keyword>
<feature type="domain" description="Helitron helicase-like" evidence="2">
    <location>
        <begin position="360"/>
        <end position="450"/>
    </location>
</feature>
<keyword evidence="4" id="KW-1185">Reference proteome</keyword>
<reference evidence="3 4" key="1">
    <citation type="submission" date="2019-08" db="EMBL/GenBank/DDBJ databases">
        <authorList>
            <person name="Alioto T."/>
            <person name="Alioto T."/>
            <person name="Gomez Garrido J."/>
        </authorList>
    </citation>
    <scope>NUCLEOTIDE SEQUENCE [LARGE SCALE GENOMIC DNA]</scope>
</reference>
<keyword evidence="3" id="KW-0067">ATP-binding</keyword>
<accession>A0A5E4NDF2</accession>
<evidence type="ECO:0000256" key="1">
    <source>
        <dbReference type="SAM" id="MobiDB-lite"/>
    </source>
</evidence>
<dbReference type="AlphaFoldDB" id="A0A5E4NDF2"/>
<evidence type="ECO:0000259" key="2">
    <source>
        <dbReference type="Pfam" id="PF14214"/>
    </source>
</evidence>
<evidence type="ECO:0000313" key="3">
    <source>
        <dbReference type="EMBL" id="VVC42897.1"/>
    </source>
</evidence>
<dbReference type="PANTHER" id="PTHR45786">
    <property type="entry name" value="DNA BINDING PROTEIN-LIKE"/>
    <property type="match status" value="1"/>
</dbReference>
<proteinExistence type="predicted"/>
<dbReference type="GO" id="GO:0004386">
    <property type="term" value="F:helicase activity"/>
    <property type="evidence" value="ECO:0007669"/>
    <property type="project" value="UniProtKB-KW"/>
</dbReference>